<dbReference type="EMBL" id="QHCT01000005">
    <property type="protein sequence ID" value="RHX87365.1"/>
    <property type="molecule type" value="Genomic_DNA"/>
</dbReference>
<protein>
    <submittedName>
        <fullName evidence="4">Iron dicitrate transport regulator FecR</fullName>
    </submittedName>
</protein>
<feature type="region of interest" description="Disordered" evidence="1">
    <location>
        <begin position="212"/>
        <end position="425"/>
    </location>
</feature>
<keyword evidence="2" id="KW-0812">Transmembrane</keyword>
<dbReference type="InterPro" id="IPR006860">
    <property type="entry name" value="FecR"/>
</dbReference>
<dbReference type="AlphaFoldDB" id="A0A396YXR1"/>
<dbReference type="Pfam" id="PF04773">
    <property type="entry name" value="FecR"/>
    <property type="match status" value="1"/>
</dbReference>
<evidence type="ECO:0000256" key="1">
    <source>
        <dbReference type="SAM" id="MobiDB-lite"/>
    </source>
</evidence>
<keyword evidence="2" id="KW-0472">Membrane</keyword>
<accession>A0A396YXR1</accession>
<feature type="compositionally biased region" description="Polar residues" evidence="1">
    <location>
        <begin position="290"/>
        <end position="302"/>
    </location>
</feature>
<comment type="caution">
    <text evidence="4">The sequence shown here is derived from an EMBL/GenBank/DDBJ whole genome shotgun (WGS) entry which is preliminary data.</text>
</comment>
<reference evidence="5" key="1">
    <citation type="submission" date="2018-05" db="EMBL/GenBank/DDBJ databases">
        <title>Leptospira yasudae sp. nov. and Leptospira stimsonii sp. nov., two pathogenic species of the genus Leptospira isolated from environmental sources.</title>
        <authorList>
            <person name="Casanovas-Massana A."/>
            <person name="Hamond C."/>
            <person name="Santos L.A."/>
            <person name="Hacker K.P."/>
            <person name="Balassiano I."/>
            <person name="Medeiros M.A."/>
            <person name="Reis M.G."/>
            <person name="Ko A.I."/>
            <person name="Wunder E.A."/>
        </authorList>
    </citation>
    <scope>NUCLEOTIDE SEQUENCE [LARGE SCALE GENOMIC DNA]</scope>
    <source>
        <strain evidence="5">Yale</strain>
    </source>
</reference>
<feature type="domain" description="FecR protein" evidence="3">
    <location>
        <begin position="77"/>
        <end position="174"/>
    </location>
</feature>
<dbReference type="RefSeq" id="WP_118969859.1">
    <property type="nucleotide sequence ID" value="NZ_QHCT01000005.1"/>
</dbReference>
<evidence type="ECO:0000259" key="3">
    <source>
        <dbReference type="Pfam" id="PF04773"/>
    </source>
</evidence>
<dbReference type="Proteomes" id="UP000265798">
    <property type="component" value="Unassembled WGS sequence"/>
</dbReference>
<feature type="compositionally biased region" description="Low complexity" evidence="1">
    <location>
        <begin position="321"/>
        <end position="331"/>
    </location>
</feature>
<proteinExistence type="predicted"/>
<feature type="transmembrane region" description="Helical" evidence="2">
    <location>
        <begin position="12"/>
        <end position="30"/>
    </location>
</feature>
<name>A0A396YXR1_9LEPT</name>
<evidence type="ECO:0000256" key="2">
    <source>
        <dbReference type="SAM" id="Phobius"/>
    </source>
</evidence>
<evidence type="ECO:0000313" key="5">
    <source>
        <dbReference type="Proteomes" id="UP000265798"/>
    </source>
</evidence>
<feature type="compositionally biased region" description="Low complexity" evidence="1">
    <location>
        <begin position="212"/>
        <end position="250"/>
    </location>
</feature>
<feature type="compositionally biased region" description="Basic and acidic residues" evidence="1">
    <location>
        <begin position="344"/>
        <end position="377"/>
    </location>
</feature>
<organism evidence="4 5">
    <name type="scientific">Leptospira stimsonii</name>
    <dbReference type="NCBI Taxonomy" id="2202203"/>
    <lineage>
        <taxon>Bacteria</taxon>
        <taxon>Pseudomonadati</taxon>
        <taxon>Spirochaetota</taxon>
        <taxon>Spirochaetia</taxon>
        <taxon>Leptospirales</taxon>
        <taxon>Leptospiraceae</taxon>
        <taxon>Leptospira</taxon>
    </lineage>
</organism>
<gene>
    <name evidence="4" type="ORF">DLM75_17890</name>
</gene>
<feature type="compositionally biased region" description="Basic and acidic residues" evidence="1">
    <location>
        <begin position="387"/>
        <end position="425"/>
    </location>
</feature>
<sequence length="425" mass="46393">MTKERFLSGDRAILALLVFNIILFTGIFLYDYTQYGYKGNQKVIGTILFKSNTIQRKFDSEVVWKDIEIGNSIQNRDTILTTEGSQAKLKLLDGTEILIAENSMIFIDYLDNRANLEISVGGLQVTRRPENKDNPSSVGIRSGDGVLKLVEGIVNVEKKKNQKNLEYAILSGSIKADPSNPVLLYPKKSLEGFEKLFPVAATVQTTESIQSASASSSSSAGNTGSSNSSLNNSGTTSSSGSSSNPNSSSSKYSDPTQDPNYGKYDNGNPNYRKTAGSNGDSNTGNNSGNPAGNGQTGLNTKSGLKLEKTGSENSQADNKNSKGNSQNNGSGPSRTGYDPGDYLGKQKYEQNKIQEKSDPSAPKNKTETSRTESKSDSNKSGASTNQEVKKPKPPRELTPEEIQRQEKEKRRREREDKEQREFLRM</sequence>
<keyword evidence="2" id="KW-1133">Transmembrane helix</keyword>
<feature type="compositionally biased region" description="Low complexity" evidence="1">
    <location>
        <begin position="276"/>
        <end position="289"/>
    </location>
</feature>
<dbReference type="OrthoDB" id="340531at2"/>
<evidence type="ECO:0000313" key="4">
    <source>
        <dbReference type="EMBL" id="RHX87365.1"/>
    </source>
</evidence>